<accession>A0ABD1J0Y0</accession>
<feature type="disulfide bond" evidence="1">
    <location>
        <begin position="453"/>
        <end position="463"/>
    </location>
</feature>
<evidence type="ECO:0000313" key="5">
    <source>
        <dbReference type="Proteomes" id="UP001591681"/>
    </source>
</evidence>
<dbReference type="PROSITE" id="PS00022">
    <property type="entry name" value="EGF_1"/>
    <property type="match status" value="1"/>
</dbReference>
<dbReference type="Proteomes" id="UP001591681">
    <property type="component" value="Unassembled WGS sequence"/>
</dbReference>
<keyword evidence="2" id="KW-0732">Signal</keyword>
<dbReference type="AlphaFoldDB" id="A0ABD1J0Y0"/>
<keyword evidence="5" id="KW-1185">Reference proteome</keyword>
<dbReference type="Gene3D" id="2.10.25.10">
    <property type="entry name" value="Laminin"/>
    <property type="match status" value="1"/>
</dbReference>
<evidence type="ECO:0000256" key="2">
    <source>
        <dbReference type="SAM" id="SignalP"/>
    </source>
</evidence>
<comment type="caution">
    <text evidence="4">The sequence shown here is derived from an EMBL/GenBank/DDBJ whole genome shotgun (WGS) entry which is preliminary data.</text>
</comment>
<feature type="signal peptide" evidence="2">
    <location>
        <begin position="1"/>
        <end position="22"/>
    </location>
</feature>
<reference evidence="4 5" key="1">
    <citation type="submission" date="2024-09" db="EMBL/GenBank/DDBJ databases">
        <title>A chromosome-level genome assembly of Gray's grenadier anchovy, Coilia grayii.</title>
        <authorList>
            <person name="Fu Z."/>
        </authorList>
    </citation>
    <scope>NUCLEOTIDE SEQUENCE [LARGE SCALE GENOMIC DNA]</scope>
    <source>
        <strain evidence="4">G4</strain>
        <tissue evidence="4">Muscle</tissue>
    </source>
</reference>
<sequence length="1001" mass="109851">MAALRTSLCVLCLLLHLGLLQAHTSDHKAKEEAMAVLIDKMTSSYTAANLSLTNLVNTAKTLTHPHNQNCLRKGLEVFDSVANIVTFIDYFGSLVRCAHAFMFKSSPEMMYLKRHFTQVNKLLASISAEAGPLPSTKLWPSTQAELILNAWSRLEQLVGDLAVAESQEEKSRAAARFTAYCESRGVEDAVVGFYRRVAQGGAEAGGEGGGIMQLMGDQSEGDVRLLTWLSSHVTSVLIRGSFVSAVYDKLKSSHARPEPQPATDCLLALSKLIQKTMMDYADGYEKWVRKDVEKIVAHASSTETRISMATDIKAHLDGKFSWFTWSVIVQDSSTEHGFLYGDFITIHVREQTVLLIPRDSEAVVDEGVRAQARKKMQGHKACPVVQEDMTNVFPASVMKHIAFAQSAPDSYSYTTVGDVVVEKCYTSFLFIKTNTYINTVVLKSMESLDNPSCSKLQCQHGSCRQVEQSSSGFCLCETMFYGHRCENSIKDESKDPALVEKINSVDENPVPDISTVYFQLQEQIRHADARGRFQQAKLHHQDLMDKLSFLSYQSMLFDSAQISVDEFLSNVEGVILSKGTCVYLLHQCDGVVMGDGLQADSSLLETLRNLLLHPEPPSLQTRGSIACSETYAEHIDRFVTFFTNLRAGALSACQKYFMYSDNPKPFPPRSAAQGLPQGTGCGPLSANSLLNHHCRTSYHSADQQSIRLRCSGTLKPFPEMVRCSKGRWNALPVCYAEPRNGVTRCRSDNRTTVCEVSCDDGSVFVPEAPTYRCGSPPCEAFVPVGRCKVTRCVSNSSCEDSEVCDGDGRCRDGCSGAPCGPNAACATLNHVPVCTCVGPWVKNPRQECSSPSLHWAHLLHIPNGTVKTPAGWLVCRGQVPNGDWHSGWLYTVAGKESCLLEYDGKTMRAALYELLLDPCAGSGYVWIPGGPHSHSMWTSYTNSTPGSMLFVCSWGGDGLDGKQGFSGTLVQTASGYRCIIALNRAAHSTPDYLTLVRVQAC</sequence>
<evidence type="ECO:0000259" key="3">
    <source>
        <dbReference type="PROSITE" id="PS50026"/>
    </source>
</evidence>
<feature type="disulfide bond" evidence="1">
    <location>
        <begin position="476"/>
        <end position="485"/>
    </location>
</feature>
<proteinExistence type="predicted"/>
<evidence type="ECO:0000313" key="4">
    <source>
        <dbReference type="EMBL" id="KAL2080861.1"/>
    </source>
</evidence>
<dbReference type="SUPFAM" id="SSF57196">
    <property type="entry name" value="EGF/Laminin"/>
    <property type="match status" value="1"/>
</dbReference>
<dbReference type="PROSITE" id="PS50026">
    <property type="entry name" value="EGF_3"/>
    <property type="match status" value="1"/>
</dbReference>
<feature type="domain" description="EGF-like" evidence="3">
    <location>
        <begin position="449"/>
        <end position="486"/>
    </location>
</feature>
<organism evidence="4 5">
    <name type="scientific">Coilia grayii</name>
    <name type="common">Gray's grenadier anchovy</name>
    <dbReference type="NCBI Taxonomy" id="363190"/>
    <lineage>
        <taxon>Eukaryota</taxon>
        <taxon>Metazoa</taxon>
        <taxon>Chordata</taxon>
        <taxon>Craniata</taxon>
        <taxon>Vertebrata</taxon>
        <taxon>Euteleostomi</taxon>
        <taxon>Actinopterygii</taxon>
        <taxon>Neopterygii</taxon>
        <taxon>Teleostei</taxon>
        <taxon>Clupei</taxon>
        <taxon>Clupeiformes</taxon>
        <taxon>Clupeoidei</taxon>
        <taxon>Engraulidae</taxon>
        <taxon>Coilinae</taxon>
        <taxon>Coilia</taxon>
    </lineage>
</organism>
<keyword evidence="1" id="KW-1015">Disulfide bond</keyword>
<gene>
    <name evidence="4" type="ORF">ACEWY4_022714</name>
</gene>
<keyword evidence="1" id="KW-0245">EGF-like domain</keyword>
<protein>
    <recommendedName>
        <fullName evidence="3">EGF-like domain-containing protein</fullName>
    </recommendedName>
</protein>
<feature type="chain" id="PRO_5044830867" description="EGF-like domain-containing protein" evidence="2">
    <location>
        <begin position="23"/>
        <end position="1001"/>
    </location>
</feature>
<dbReference type="EMBL" id="JBHFQA010000020">
    <property type="protein sequence ID" value="KAL2080861.1"/>
    <property type="molecule type" value="Genomic_DNA"/>
</dbReference>
<evidence type="ECO:0000256" key="1">
    <source>
        <dbReference type="PROSITE-ProRule" id="PRU00076"/>
    </source>
</evidence>
<dbReference type="InterPro" id="IPR000742">
    <property type="entry name" value="EGF"/>
</dbReference>
<comment type="caution">
    <text evidence="1">Lacks conserved residue(s) required for the propagation of feature annotation.</text>
</comment>
<name>A0ABD1J0Y0_9TELE</name>